<accession>X0V276</accession>
<evidence type="ECO:0000313" key="2">
    <source>
        <dbReference type="EMBL" id="GAG06618.1"/>
    </source>
</evidence>
<feature type="region of interest" description="Disordered" evidence="1">
    <location>
        <begin position="22"/>
        <end position="46"/>
    </location>
</feature>
<comment type="caution">
    <text evidence="2">The sequence shown here is derived from an EMBL/GenBank/DDBJ whole genome shotgun (WGS) entry which is preliminary data.</text>
</comment>
<name>X0V276_9ZZZZ</name>
<dbReference type="AlphaFoldDB" id="X0V276"/>
<sequence>MSALVRVEPQLFDGTAGTGIDAITLPMPTGDPDEMLRAPTPGNPSPPLVLRVAHRNVRRFYHNRAVFRVAGPYPDGTILVDSEAAVYALVLKALTQ</sequence>
<protein>
    <submittedName>
        <fullName evidence="2">Uncharacterized protein</fullName>
    </submittedName>
</protein>
<gene>
    <name evidence="2" type="ORF">S01H1_40510</name>
</gene>
<proteinExistence type="predicted"/>
<evidence type="ECO:0000256" key="1">
    <source>
        <dbReference type="SAM" id="MobiDB-lite"/>
    </source>
</evidence>
<organism evidence="2">
    <name type="scientific">marine sediment metagenome</name>
    <dbReference type="NCBI Taxonomy" id="412755"/>
    <lineage>
        <taxon>unclassified sequences</taxon>
        <taxon>metagenomes</taxon>
        <taxon>ecological metagenomes</taxon>
    </lineage>
</organism>
<dbReference type="EMBL" id="BARS01025656">
    <property type="protein sequence ID" value="GAG06618.1"/>
    <property type="molecule type" value="Genomic_DNA"/>
</dbReference>
<reference evidence="2" key="1">
    <citation type="journal article" date="2014" name="Front. Microbiol.">
        <title>High frequency of phylogenetically diverse reductive dehalogenase-homologous genes in deep subseafloor sedimentary metagenomes.</title>
        <authorList>
            <person name="Kawai M."/>
            <person name="Futagami T."/>
            <person name="Toyoda A."/>
            <person name="Takaki Y."/>
            <person name="Nishi S."/>
            <person name="Hori S."/>
            <person name="Arai W."/>
            <person name="Tsubouchi T."/>
            <person name="Morono Y."/>
            <person name="Uchiyama I."/>
            <person name="Ito T."/>
            <person name="Fujiyama A."/>
            <person name="Inagaki F."/>
            <person name="Takami H."/>
        </authorList>
    </citation>
    <scope>NUCLEOTIDE SEQUENCE</scope>
    <source>
        <strain evidence="2">Expedition CK06-06</strain>
    </source>
</reference>